<keyword evidence="8" id="KW-0472">Membrane</keyword>
<dbReference type="PROSITE" id="PS50005">
    <property type="entry name" value="TPR"/>
    <property type="match status" value="2"/>
</dbReference>
<feature type="coiled-coil region" evidence="7">
    <location>
        <begin position="281"/>
        <end position="308"/>
    </location>
</feature>
<keyword evidence="8" id="KW-0812">Transmembrane</keyword>
<dbReference type="InterPro" id="IPR019734">
    <property type="entry name" value="TPR_rpt"/>
</dbReference>
<evidence type="ECO:0000256" key="3">
    <source>
        <dbReference type="ARBA" id="ARBA00022679"/>
    </source>
</evidence>
<protein>
    <recommendedName>
        <fullName evidence="2">histidine kinase</fullName>
        <ecNumber evidence="2">2.7.13.3</ecNumber>
    </recommendedName>
</protein>
<dbReference type="PANTHER" id="PTHR24421:SF10">
    <property type="entry name" value="NITRATE_NITRITE SENSOR PROTEIN NARQ"/>
    <property type="match status" value="1"/>
</dbReference>
<evidence type="ECO:0000256" key="8">
    <source>
        <dbReference type="SAM" id="Phobius"/>
    </source>
</evidence>
<dbReference type="SUPFAM" id="SSF55874">
    <property type="entry name" value="ATPase domain of HSP90 chaperone/DNA topoisomerase II/histidine kinase"/>
    <property type="match status" value="1"/>
</dbReference>
<dbReference type="Proteomes" id="UP000636110">
    <property type="component" value="Unassembled WGS sequence"/>
</dbReference>
<feature type="repeat" description="TPR" evidence="6">
    <location>
        <begin position="119"/>
        <end position="152"/>
    </location>
</feature>
<evidence type="ECO:0000256" key="1">
    <source>
        <dbReference type="ARBA" id="ARBA00000085"/>
    </source>
</evidence>
<dbReference type="InterPro" id="IPR003594">
    <property type="entry name" value="HATPase_dom"/>
</dbReference>
<feature type="transmembrane region" description="Helical" evidence="8">
    <location>
        <begin position="309"/>
        <end position="329"/>
    </location>
</feature>
<feature type="domain" description="Histidine kinase/HSP90-like ATPase" evidence="9">
    <location>
        <begin position="445"/>
        <end position="529"/>
    </location>
</feature>
<keyword evidence="8" id="KW-1133">Transmembrane helix</keyword>
<dbReference type="Gene3D" id="3.30.565.10">
    <property type="entry name" value="Histidine kinase-like ATPase, C-terminal domain"/>
    <property type="match status" value="1"/>
</dbReference>
<evidence type="ECO:0000259" key="9">
    <source>
        <dbReference type="Pfam" id="PF02518"/>
    </source>
</evidence>
<feature type="repeat" description="TPR" evidence="6">
    <location>
        <begin position="82"/>
        <end position="115"/>
    </location>
</feature>
<dbReference type="CDD" id="cd16917">
    <property type="entry name" value="HATPase_UhpB-NarQ-NarX-like"/>
    <property type="match status" value="1"/>
</dbReference>
<organism evidence="10 11">
    <name type="scientific">Pedobacter gandavensis</name>
    <dbReference type="NCBI Taxonomy" id="2679963"/>
    <lineage>
        <taxon>Bacteria</taxon>
        <taxon>Pseudomonadati</taxon>
        <taxon>Bacteroidota</taxon>
        <taxon>Sphingobacteriia</taxon>
        <taxon>Sphingobacteriales</taxon>
        <taxon>Sphingobacteriaceae</taxon>
        <taxon>Pedobacter</taxon>
    </lineage>
</organism>
<dbReference type="EC" id="2.7.13.3" evidence="2"/>
<gene>
    <name evidence="10" type="ORF">GM920_20825</name>
</gene>
<dbReference type="EMBL" id="WNXC01000009">
    <property type="protein sequence ID" value="MBB2151357.1"/>
    <property type="molecule type" value="Genomic_DNA"/>
</dbReference>
<evidence type="ECO:0000313" key="10">
    <source>
        <dbReference type="EMBL" id="MBB2151357.1"/>
    </source>
</evidence>
<dbReference type="Gene3D" id="1.25.40.10">
    <property type="entry name" value="Tetratricopeptide repeat domain"/>
    <property type="match status" value="2"/>
</dbReference>
<keyword evidence="7" id="KW-0175">Coiled coil</keyword>
<keyword evidence="11" id="KW-1185">Reference proteome</keyword>
<comment type="caution">
    <text evidence="10">The sequence shown here is derived from an EMBL/GenBank/DDBJ whole genome shotgun (WGS) entry which is preliminary data.</text>
</comment>
<proteinExistence type="predicted"/>
<evidence type="ECO:0000256" key="4">
    <source>
        <dbReference type="ARBA" id="ARBA00022777"/>
    </source>
</evidence>
<name>A0ABR6F1H8_9SPHI</name>
<evidence type="ECO:0000256" key="2">
    <source>
        <dbReference type="ARBA" id="ARBA00012438"/>
    </source>
</evidence>
<sequence>MPIKDFDFDKADSLFQKENDSAYYYFNKVVTNSKDSLQIAQAYNYMSVIQFKEGDYFGSQENLLTSLQFLDEKNPKDFDCLSANYNELGLTSFHLKNYDDAIRYYDAAIKFSTDSNLKLVISNNEGLVYRSKKNYPKALKIYQDILYKNPKNKIEYARKLTNYAYTKWLQNPAYNAEAELLEALHIREKENRDWGKNSSYSHLADYYTAKQPDIALDYAHKMYQIASKLKSPNDRLEALHKLIKLSPESQTRKYFNIYESISDSLQSARNVAKNQFALIRYESEKNKTDNLKLQKENAEKRHQIVMREFILLGAVLVVISGSFIAFLWYKKRKQKIESAAQNAIQASRLKTSKKVHDVVANGLYRVMTEIENRDDIDKEHILDKIEDLYEKSRDISYDKPAITDQNFHQKISALLMSFATESTKVLIAGNTPELWDKVNTTVRYEVEHILQELMVNMGKHSQASSVVVKFEKKEDRINIYYTDNGIGISEGTSLKNGLTNTGNRIDAIRGEITFDSKLEKGLKIQLSFPIY</sequence>
<dbReference type="Pfam" id="PF02518">
    <property type="entry name" value="HATPase_c"/>
    <property type="match status" value="1"/>
</dbReference>
<accession>A0ABR6F1H8</accession>
<dbReference type="InterPro" id="IPR011990">
    <property type="entry name" value="TPR-like_helical_dom_sf"/>
</dbReference>
<evidence type="ECO:0000313" key="11">
    <source>
        <dbReference type="Proteomes" id="UP000636110"/>
    </source>
</evidence>
<dbReference type="InterPro" id="IPR050482">
    <property type="entry name" value="Sensor_HK_TwoCompSys"/>
</dbReference>
<keyword evidence="4" id="KW-0418">Kinase</keyword>
<dbReference type="SUPFAM" id="SSF48452">
    <property type="entry name" value="TPR-like"/>
    <property type="match status" value="2"/>
</dbReference>
<evidence type="ECO:0000256" key="5">
    <source>
        <dbReference type="ARBA" id="ARBA00023012"/>
    </source>
</evidence>
<dbReference type="Pfam" id="PF13424">
    <property type="entry name" value="TPR_12"/>
    <property type="match status" value="1"/>
</dbReference>
<keyword evidence="6" id="KW-0802">TPR repeat</keyword>
<dbReference type="SMART" id="SM00028">
    <property type="entry name" value="TPR"/>
    <property type="match status" value="2"/>
</dbReference>
<keyword evidence="5" id="KW-0902">Two-component regulatory system</keyword>
<dbReference type="InterPro" id="IPR036890">
    <property type="entry name" value="HATPase_C_sf"/>
</dbReference>
<reference evidence="10 11" key="1">
    <citation type="submission" date="2019-11" db="EMBL/GenBank/DDBJ databases">
        <title>Description of Pedobacter sp. LMG 31462T.</title>
        <authorList>
            <person name="Carlier A."/>
            <person name="Qi S."/>
            <person name="Vandamme P."/>
        </authorList>
    </citation>
    <scope>NUCLEOTIDE SEQUENCE [LARGE SCALE GENOMIC DNA]</scope>
    <source>
        <strain evidence="10 11">LMG 31462</strain>
    </source>
</reference>
<keyword evidence="3" id="KW-0808">Transferase</keyword>
<evidence type="ECO:0000256" key="7">
    <source>
        <dbReference type="SAM" id="Coils"/>
    </source>
</evidence>
<dbReference type="PANTHER" id="PTHR24421">
    <property type="entry name" value="NITRATE/NITRITE SENSOR PROTEIN NARX-RELATED"/>
    <property type="match status" value="1"/>
</dbReference>
<evidence type="ECO:0000256" key="6">
    <source>
        <dbReference type="PROSITE-ProRule" id="PRU00339"/>
    </source>
</evidence>
<comment type="catalytic activity">
    <reaction evidence="1">
        <text>ATP + protein L-histidine = ADP + protein N-phospho-L-histidine.</text>
        <dbReference type="EC" id="2.7.13.3"/>
    </reaction>
</comment>